<proteinExistence type="predicted"/>
<evidence type="ECO:0000313" key="4">
    <source>
        <dbReference type="Proteomes" id="UP000284177"/>
    </source>
</evidence>
<reference evidence="3 4" key="1">
    <citation type="submission" date="2016-08" db="EMBL/GenBank/DDBJ databases">
        <title>Novel Firmicutes and Novel Genomes.</title>
        <authorList>
            <person name="Poppleton D.I."/>
            <person name="Gribaldo S."/>
        </authorList>
    </citation>
    <scope>NUCLEOTIDE SEQUENCE [LARGE SCALE GENOMIC DNA]</scope>
    <source>
        <strain evidence="3 4">CTT3</strain>
    </source>
</reference>
<dbReference type="OrthoDB" id="9769314at2"/>
<dbReference type="SMART" id="SM00636">
    <property type="entry name" value="Glyco_18"/>
    <property type="match status" value="1"/>
</dbReference>
<dbReference type="Gene3D" id="3.10.50.10">
    <property type="match status" value="1"/>
</dbReference>
<dbReference type="Gene3D" id="3.20.20.80">
    <property type="entry name" value="Glycosidases"/>
    <property type="match status" value="1"/>
</dbReference>
<feature type="domain" description="SLH" evidence="1">
    <location>
        <begin position="87"/>
        <end position="152"/>
    </location>
</feature>
<dbReference type="Pfam" id="PF00395">
    <property type="entry name" value="SLH"/>
    <property type="match status" value="3"/>
</dbReference>
<dbReference type="Pfam" id="PF00704">
    <property type="entry name" value="Glyco_hydro_18"/>
    <property type="match status" value="1"/>
</dbReference>
<dbReference type="PANTHER" id="PTHR46066">
    <property type="entry name" value="CHITINASE DOMAIN-CONTAINING PROTEIN 1 FAMILY MEMBER"/>
    <property type="match status" value="1"/>
</dbReference>
<evidence type="ECO:0008006" key="5">
    <source>
        <dbReference type="Google" id="ProtNLM"/>
    </source>
</evidence>
<dbReference type="Proteomes" id="UP000284177">
    <property type="component" value="Unassembled WGS sequence"/>
</dbReference>
<dbReference type="AlphaFoldDB" id="A0A419T571"/>
<dbReference type="InterPro" id="IPR029070">
    <property type="entry name" value="Chitinase_insertion_sf"/>
</dbReference>
<name>A0A419T571_9FIRM</name>
<feature type="domain" description="SLH" evidence="1">
    <location>
        <begin position="23"/>
        <end position="85"/>
    </location>
</feature>
<dbReference type="EMBL" id="MCIB01000010">
    <property type="protein sequence ID" value="RKD32583.1"/>
    <property type="molecule type" value="Genomic_DNA"/>
</dbReference>
<dbReference type="InterPro" id="IPR011583">
    <property type="entry name" value="Chitinase_II/V-like_cat"/>
</dbReference>
<gene>
    <name evidence="3" type="ORF">BET03_10940</name>
</gene>
<sequence length="531" mass="62081">MIKKGLISIILFVFILNCSTVYGKGLQFRDIEESWATEYKFEIYQLSHLGIIKGYEDNQFKPFKEITREEFIKALISLLNVNLKQNNNQTFKDVSLDRWSHQYIEHAVSKGIIVPTDYFNRYFQPNKKITRQEMAVILGRLLKNIRQIKKVNTINFNDKDKIDNWAISYVSIVTNLGLIKGDNSGNFNPQKTLTRLETAIVLNRLLKILNPLEVSAFYAIKSYGQADKIRNLDQVVFGWSSITEDNNGNVKFTFQDSSSVYRLPEGYEEVIYNKYNNKTEKLLMVFENNTKLLNKLLNDNYREVVEDISEVVKEYNFDGITIDFEGIRDREYNKENFINFLDMLDKELKDKKLSVAVPPRNVNNYYDGYDFKRIGLIADEVILMAYDYQDKDFLSATAPMDKIVEAIRDALIEIPKEKLVLGLQVVEGVQWRYRKENNEADKPLYYQPSIDKVYKSLKEKNGNVEFNYSFMMPVFVYEDEQEKNIIIYENESSVKSKILAAKYFGIKGIALWRLGIIQKDIWNVIKSNNIN</sequence>
<dbReference type="GO" id="GO:0005975">
    <property type="term" value="P:carbohydrate metabolic process"/>
    <property type="evidence" value="ECO:0007669"/>
    <property type="project" value="InterPro"/>
</dbReference>
<keyword evidence="4" id="KW-1185">Reference proteome</keyword>
<dbReference type="InterPro" id="IPR001223">
    <property type="entry name" value="Glyco_hydro18_cat"/>
</dbReference>
<evidence type="ECO:0000259" key="1">
    <source>
        <dbReference type="PROSITE" id="PS51272"/>
    </source>
</evidence>
<accession>A0A419T571</accession>
<dbReference type="PANTHER" id="PTHR46066:SF2">
    <property type="entry name" value="CHITINASE DOMAIN-CONTAINING PROTEIN 1"/>
    <property type="match status" value="1"/>
</dbReference>
<comment type="caution">
    <text evidence="3">The sequence shown here is derived from an EMBL/GenBank/DDBJ whole genome shotgun (WGS) entry which is preliminary data.</text>
</comment>
<protein>
    <recommendedName>
        <fullName evidence="5">Glycoside hydrolase</fullName>
    </recommendedName>
</protein>
<organism evidence="3 4">
    <name type="scientific">Thermohalobacter berrensis</name>
    <dbReference type="NCBI Taxonomy" id="99594"/>
    <lineage>
        <taxon>Bacteria</taxon>
        <taxon>Bacillati</taxon>
        <taxon>Bacillota</taxon>
        <taxon>Tissierellia</taxon>
        <taxon>Tissierellales</taxon>
        <taxon>Thermohalobacteraceae</taxon>
        <taxon>Thermohalobacter</taxon>
    </lineage>
</organism>
<dbReference type="SUPFAM" id="SSF51445">
    <property type="entry name" value="(Trans)glycosidases"/>
    <property type="match status" value="1"/>
</dbReference>
<feature type="domain" description="GH18" evidence="2">
    <location>
        <begin position="212"/>
        <end position="528"/>
    </location>
</feature>
<dbReference type="PROSITE" id="PS51910">
    <property type="entry name" value="GH18_2"/>
    <property type="match status" value="1"/>
</dbReference>
<feature type="domain" description="SLH" evidence="1">
    <location>
        <begin position="153"/>
        <end position="216"/>
    </location>
</feature>
<dbReference type="PROSITE" id="PS51272">
    <property type="entry name" value="SLH"/>
    <property type="match status" value="3"/>
</dbReference>
<evidence type="ECO:0000313" key="3">
    <source>
        <dbReference type="EMBL" id="RKD32583.1"/>
    </source>
</evidence>
<dbReference type="InterPro" id="IPR017853">
    <property type="entry name" value="GH"/>
</dbReference>
<evidence type="ECO:0000259" key="2">
    <source>
        <dbReference type="PROSITE" id="PS51910"/>
    </source>
</evidence>
<dbReference type="InterPro" id="IPR001119">
    <property type="entry name" value="SLH_dom"/>
</dbReference>
<dbReference type="RefSeq" id="WP_120168455.1">
    <property type="nucleotide sequence ID" value="NZ_MCIB01000010.1"/>
</dbReference>
<dbReference type="GO" id="GO:0008061">
    <property type="term" value="F:chitin binding"/>
    <property type="evidence" value="ECO:0007669"/>
    <property type="project" value="InterPro"/>
</dbReference>